<reference evidence="2" key="1">
    <citation type="submission" date="2022-11" db="UniProtKB">
        <authorList>
            <consortium name="WormBaseParasite"/>
        </authorList>
    </citation>
    <scope>IDENTIFICATION</scope>
</reference>
<evidence type="ECO:0000313" key="1">
    <source>
        <dbReference type="Proteomes" id="UP000887580"/>
    </source>
</evidence>
<sequence>MAVAAERLALQNLRPSCNVLGIDLGTTNTVVAIWQAGKPSPEVLTVENNERIIPSYVWCKADGTFDVGRNPFRNLKQFPQDVCYDAKRMIGQNFTNLTQLQSDYWSFKIVNNNGRPAYELSNGKMIEPEEISVQVLKKAKAIADAYACANLEYAVITVPAYFDQNQKQATIDAAKRAGITVLQLETEPTAAAFAFNYDHKRFDDYNLFVFDLGGGTFDITIISVKDGRFNVRACGGNNYLGGRDFDNLLMKDLRRRLEEHGAKNLNDVKQRIRLRALAETTKVALTSCDTEIVNCTDFIANATDKDGMFEITRAEFEKLAYQLKGFLRDACLEAMKKANLTSDEFANVLLIGGSSRMPMVSQLLNELFPQSFDSIFYQSKGLNPDEAVAYGAAIRAAQLLDPNHRDYKSIENILPIGIGIGLVENEYSLMIPGGTKYPTKKKKRYFTTENNQKSASIIVYEGIRIQASENREILSFVVPNLPPGLAGDVYVDVTFVLDNNGILTATGKSPTSTAEGSVDYRQVRQAGKPIEQLLLELTLNAENDEQKKILINARVELRKNVENIRNRYENQKNIPLNKKQHIKDSCDEVIEWLDENPDKPLDKATVDLAKQIEKDAEELIDLRLMTISG</sequence>
<evidence type="ECO:0000313" key="2">
    <source>
        <dbReference type="WBParaSite" id="PS1159_v2.g20615.t1"/>
    </source>
</evidence>
<name>A0AC35FUV7_9BILA</name>
<dbReference type="WBParaSite" id="PS1159_v2.g20615.t1">
    <property type="protein sequence ID" value="PS1159_v2.g20615.t1"/>
    <property type="gene ID" value="PS1159_v2.g20615"/>
</dbReference>
<organism evidence="1 2">
    <name type="scientific">Panagrolaimus sp. PS1159</name>
    <dbReference type="NCBI Taxonomy" id="55785"/>
    <lineage>
        <taxon>Eukaryota</taxon>
        <taxon>Metazoa</taxon>
        <taxon>Ecdysozoa</taxon>
        <taxon>Nematoda</taxon>
        <taxon>Chromadorea</taxon>
        <taxon>Rhabditida</taxon>
        <taxon>Tylenchina</taxon>
        <taxon>Panagrolaimomorpha</taxon>
        <taxon>Panagrolaimoidea</taxon>
        <taxon>Panagrolaimidae</taxon>
        <taxon>Panagrolaimus</taxon>
    </lineage>
</organism>
<dbReference type="Proteomes" id="UP000887580">
    <property type="component" value="Unplaced"/>
</dbReference>
<protein>
    <submittedName>
        <fullName evidence="2">Heat shock protein 70</fullName>
    </submittedName>
</protein>
<proteinExistence type="predicted"/>
<accession>A0AC35FUV7</accession>